<dbReference type="GO" id="GO:0043565">
    <property type="term" value="F:sequence-specific DNA binding"/>
    <property type="evidence" value="ECO:0007669"/>
    <property type="project" value="InterPro"/>
</dbReference>
<dbReference type="SMART" id="SM00871">
    <property type="entry name" value="AraC_E_bind"/>
    <property type="match status" value="1"/>
</dbReference>
<keyword evidence="3" id="KW-0804">Transcription</keyword>
<dbReference type="PRINTS" id="PR00032">
    <property type="entry name" value="HTHARAC"/>
</dbReference>
<dbReference type="EMBL" id="VANU01000004">
    <property type="protein sequence ID" value="TLP37750.1"/>
    <property type="molecule type" value="Genomic_DNA"/>
</dbReference>
<feature type="domain" description="HTH araC/xylS-type" evidence="4">
    <location>
        <begin position="9"/>
        <end position="107"/>
    </location>
</feature>
<evidence type="ECO:0000313" key="6">
    <source>
        <dbReference type="Proteomes" id="UP000308901"/>
    </source>
</evidence>
<dbReference type="Gene3D" id="1.10.10.60">
    <property type="entry name" value="Homeodomain-like"/>
    <property type="match status" value="2"/>
</dbReference>
<dbReference type="AlphaFoldDB" id="A0A5R8Y0K8"/>
<dbReference type="SUPFAM" id="SSF55136">
    <property type="entry name" value="Probable bacterial effector-binding domain"/>
    <property type="match status" value="1"/>
</dbReference>
<dbReference type="Proteomes" id="UP000308901">
    <property type="component" value="Unassembled WGS sequence"/>
</dbReference>
<evidence type="ECO:0000256" key="3">
    <source>
        <dbReference type="ARBA" id="ARBA00023163"/>
    </source>
</evidence>
<dbReference type="SMART" id="SM00342">
    <property type="entry name" value="HTH_ARAC"/>
    <property type="match status" value="1"/>
</dbReference>
<accession>A0A5R8Y0K8</accession>
<dbReference type="InterPro" id="IPR050908">
    <property type="entry name" value="SmbC-like"/>
</dbReference>
<dbReference type="PANTHER" id="PTHR40055">
    <property type="entry name" value="TRANSCRIPTIONAL REGULATOR YGIV-RELATED"/>
    <property type="match status" value="1"/>
</dbReference>
<name>A0A5R8Y0K8_9BACT</name>
<dbReference type="PROSITE" id="PS00041">
    <property type="entry name" value="HTH_ARAC_FAMILY_1"/>
    <property type="match status" value="1"/>
</dbReference>
<dbReference type="InterPro" id="IPR029442">
    <property type="entry name" value="GyrI-like"/>
</dbReference>
<keyword evidence="1" id="KW-0805">Transcription regulation</keyword>
<dbReference type="InterPro" id="IPR018060">
    <property type="entry name" value="HTH_AraC"/>
</dbReference>
<keyword evidence="2" id="KW-0238">DNA-binding</keyword>
<dbReference type="InterPro" id="IPR011256">
    <property type="entry name" value="Reg_factor_effector_dom_sf"/>
</dbReference>
<dbReference type="InterPro" id="IPR009057">
    <property type="entry name" value="Homeodomain-like_sf"/>
</dbReference>
<sequence length="281" mass="33399">MDYNNSSIKKAIKYIEENLNEQLDLNNISKAASYSPYHFSRVFKQATGENINNMIKRLRLAQSTHELLFQNSSITEIGLNIGYETPSSFNKAFKKLFNMSPREYKKQTEENLKNHFQELKIKPEIIDIKEDIYTLFDRSLGEYNDAAIEAWNKLISKEEHLKEINYEFLGKRYFGLCYDNPNITEYDYMRYEACLLLDNEELPKIDSRHIKILPKGRYVVLKYIGSYDNLYNIWFQFYGWIYNQNLQLSNFPPIEEYLDNPEDILNGIIKYNTTNLMLKLD</sequence>
<dbReference type="Pfam" id="PF06445">
    <property type="entry name" value="GyrI-like"/>
    <property type="match status" value="1"/>
</dbReference>
<dbReference type="Gene3D" id="3.20.80.10">
    <property type="entry name" value="Regulatory factor, effector binding domain"/>
    <property type="match status" value="1"/>
</dbReference>
<dbReference type="InterPro" id="IPR020449">
    <property type="entry name" value="Tscrpt_reg_AraC-type_HTH"/>
</dbReference>
<dbReference type="InterPro" id="IPR010499">
    <property type="entry name" value="AraC_E-bd"/>
</dbReference>
<evidence type="ECO:0000256" key="2">
    <source>
        <dbReference type="ARBA" id="ARBA00023125"/>
    </source>
</evidence>
<keyword evidence="6" id="KW-1185">Reference proteome</keyword>
<comment type="caution">
    <text evidence="5">The sequence shown here is derived from an EMBL/GenBank/DDBJ whole genome shotgun (WGS) entry which is preliminary data.</text>
</comment>
<reference evidence="5 6" key="1">
    <citation type="submission" date="2019-05" db="EMBL/GenBank/DDBJ databases">
        <title>Arcobacter sp. nov., isolated from sea sediment.</title>
        <authorList>
            <person name="Kim W."/>
        </authorList>
    </citation>
    <scope>NUCLEOTIDE SEQUENCE [LARGE SCALE GENOMIC DNA]</scope>
    <source>
        <strain evidence="5 6">CAU 1517</strain>
    </source>
</reference>
<evidence type="ECO:0000259" key="4">
    <source>
        <dbReference type="PROSITE" id="PS01124"/>
    </source>
</evidence>
<dbReference type="SUPFAM" id="SSF46689">
    <property type="entry name" value="Homeodomain-like"/>
    <property type="match status" value="2"/>
</dbReference>
<dbReference type="Pfam" id="PF12833">
    <property type="entry name" value="HTH_18"/>
    <property type="match status" value="1"/>
</dbReference>
<dbReference type="GO" id="GO:0003700">
    <property type="term" value="F:DNA-binding transcription factor activity"/>
    <property type="evidence" value="ECO:0007669"/>
    <property type="project" value="InterPro"/>
</dbReference>
<gene>
    <name evidence="5" type="ORF">FDK22_10570</name>
</gene>
<evidence type="ECO:0000256" key="1">
    <source>
        <dbReference type="ARBA" id="ARBA00023015"/>
    </source>
</evidence>
<dbReference type="PROSITE" id="PS01124">
    <property type="entry name" value="HTH_ARAC_FAMILY_2"/>
    <property type="match status" value="1"/>
</dbReference>
<dbReference type="RefSeq" id="WP_138152930.1">
    <property type="nucleotide sequence ID" value="NZ_VANU01000004.1"/>
</dbReference>
<evidence type="ECO:0000313" key="5">
    <source>
        <dbReference type="EMBL" id="TLP37750.1"/>
    </source>
</evidence>
<organism evidence="5 6">
    <name type="scientific">Arcobacter arenosus</name>
    <dbReference type="NCBI Taxonomy" id="2576037"/>
    <lineage>
        <taxon>Bacteria</taxon>
        <taxon>Pseudomonadati</taxon>
        <taxon>Campylobacterota</taxon>
        <taxon>Epsilonproteobacteria</taxon>
        <taxon>Campylobacterales</taxon>
        <taxon>Arcobacteraceae</taxon>
        <taxon>Arcobacter</taxon>
    </lineage>
</organism>
<dbReference type="PANTHER" id="PTHR40055:SF1">
    <property type="entry name" value="TRANSCRIPTIONAL REGULATOR YGIV-RELATED"/>
    <property type="match status" value="1"/>
</dbReference>
<dbReference type="OrthoDB" id="5337216at2"/>
<proteinExistence type="predicted"/>
<protein>
    <submittedName>
        <fullName evidence="5">AraC family transcriptional regulator</fullName>
    </submittedName>
</protein>
<dbReference type="InterPro" id="IPR018062">
    <property type="entry name" value="HTH_AraC-typ_CS"/>
</dbReference>